<evidence type="ECO:0000313" key="3">
    <source>
        <dbReference type="Ensembl" id="ENSPSIP00000005531.1"/>
    </source>
</evidence>
<dbReference type="InterPro" id="IPR036045">
    <property type="entry name" value="Sec1-like_sf"/>
</dbReference>
<dbReference type="InterPro" id="IPR001619">
    <property type="entry name" value="Sec1-like"/>
</dbReference>
<reference evidence="4" key="2">
    <citation type="journal article" date="2013" name="Nat. Genet.">
        <title>The draft genomes of soft-shell turtle and green sea turtle yield insights into the development and evolution of the turtle-specific body plan.</title>
        <authorList>
            <person name="Wang Z."/>
            <person name="Pascual-Anaya J."/>
            <person name="Zadissa A."/>
            <person name="Li W."/>
            <person name="Niimura Y."/>
            <person name="Huang Z."/>
            <person name="Li C."/>
            <person name="White S."/>
            <person name="Xiong Z."/>
            <person name="Fang D."/>
            <person name="Wang B."/>
            <person name="Ming Y."/>
            <person name="Chen Y."/>
            <person name="Zheng Y."/>
            <person name="Kuraku S."/>
            <person name="Pignatelli M."/>
            <person name="Herrero J."/>
            <person name="Beal K."/>
            <person name="Nozawa M."/>
            <person name="Li Q."/>
            <person name="Wang J."/>
            <person name="Zhang H."/>
            <person name="Yu L."/>
            <person name="Shigenobu S."/>
            <person name="Wang J."/>
            <person name="Liu J."/>
            <person name="Flicek P."/>
            <person name="Searle S."/>
            <person name="Wang J."/>
            <person name="Kuratani S."/>
            <person name="Yin Y."/>
            <person name="Aken B."/>
            <person name="Zhang G."/>
            <person name="Irie N."/>
        </authorList>
    </citation>
    <scope>NUCLEOTIDE SEQUENCE [LARGE SCALE GENOMIC DNA]</scope>
    <source>
        <strain evidence="4">Daiwa-1</strain>
    </source>
</reference>
<evidence type="ECO:0000256" key="1">
    <source>
        <dbReference type="ARBA" id="ARBA00009884"/>
    </source>
</evidence>
<reference evidence="3" key="3">
    <citation type="submission" date="2025-08" db="UniProtKB">
        <authorList>
            <consortium name="Ensembl"/>
        </authorList>
    </citation>
    <scope>IDENTIFICATION</scope>
</reference>
<sequence>FYIVSGCESSLHLTFEKATVAVDSIFKSLRDITSARMHMKQFNSVHVLGSNTCQATYKPLLKQVVEEIFNSDRPDPVDIEHISAGLTDLLKTGFSMFMKVSRPHPKDHPLLILYMVGGVTVSEVRMVRDLISAHKPGIQVIMLSSTLLTPLNIPELLFATDHLQPDIGI</sequence>
<dbReference type="EMBL" id="AGCU01021578">
    <property type="status" value="NOT_ANNOTATED_CDS"/>
    <property type="molecule type" value="Genomic_DNA"/>
</dbReference>
<dbReference type="EMBL" id="AGCU01021579">
    <property type="status" value="NOT_ANNOTATED_CDS"/>
    <property type="molecule type" value="Genomic_DNA"/>
</dbReference>
<keyword evidence="4" id="KW-1185">Reference proteome</keyword>
<proteinExistence type="inferred from homology"/>
<reference evidence="3" key="4">
    <citation type="submission" date="2025-09" db="UniProtKB">
        <authorList>
            <consortium name="Ensembl"/>
        </authorList>
    </citation>
    <scope>IDENTIFICATION</scope>
</reference>
<dbReference type="GeneTree" id="ENSGT00390000011192"/>
<organism evidence="3 4">
    <name type="scientific">Pelodiscus sinensis</name>
    <name type="common">Chinese softshell turtle</name>
    <name type="synonym">Trionyx sinensis</name>
    <dbReference type="NCBI Taxonomy" id="13735"/>
    <lineage>
        <taxon>Eukaryota</taxon>
        <taxon>Metazoa</taxon>
        <taxon>Chordata</taxon>
        <taxon>Craniata</taxon>
        <taxon>Vertebrata</taxon>
        <taxon>Euteleostomi</taxon>
        <taxon>Archelosauria</taxon>
        <taxon>Testudinata</taxon>
        <taxon>Testudines</taxon>
        <taxon>Cryptodira</taxon>
        <taxon>Trionychia</taxon>
        <taxon>Trionychidae</taxon>
        <taxon>Pelodiscus</taxon>
    </lineage>
</organism>
<dbReference type="Pfam" id="PF00995">
    <property type="entry name" value="Sec1"/>
    <property type="match status" value="1"/>
</dbReference>
<dbReference type="Ensembl" id="ENSPSIT00000005564.1">
    <property type="protein sequence ID" value="ENSPSIP00000005531.1"/>
    <property type="gene ID" value="ENSPSIG00000005150.1"/>
</dbReference>
<reference evidence="4" key="1">
    <citation type="submission" date="2011-10" db="EMBL/GenBank/DDBJ databases">
        <authorList>
            <consortium name="Soft-shell Turtle Genome Consortium"/>
        </authorList>
    </citation>
    <scope>NUCLEOTIDE SEQUENCE [LARGE SCALE GENOMIC DNA]</scope>
    <source>
        <strain evidence="4">Daiwa-1</strain>
    </source>
</reference>
<dbReference type="STRING" id="13735.ENSPSIP00000005531"/>
<name>K7FBX1_PELSI</name>
<keyword evidence="2" id="KW-0653">Protein transport</keyword>
<comment type="similarity">
    <text evidence="1">Belongs to the STXBP/unc-18/SEC1 family.</text>
</comment>
<evidence type="ECO:0000313" key="4">
    <source>
        <dbReference type="Proteomes" id="UP000007267"/>
    </source>
</evidence>
<dbReference type="AlphaFoldDB" id="K7FBX1"/>
<dbReference type="EMBL" id="AGCU01021577">
    <property type="status" value="NOT_ANNOTATED_CDS"/>
    <property type="molecule type" value="Genomic_DNA"/>
</dbReference>
<dbReference type="HOGENOM" id="CLU_1660149_0_0_1"/>
<dbReference type="SUPFAM" id="SSF56815">
    <property type="entry name" value="Sec1/munc18-like (SM) proteins"/>
    <property type="match status" value="1"/>
</dbReference>
<dbReference type="PANTHER" id="PTHR11679">
    <property type="entry name" value="VESICLE PROTEIN SORTING-ASSOCIATED"/>
    <property type="match status" value="1"/>
</dbReference>
<dbReference type="OMA" id="PGSHTHQ"/>
<dbReference type="GO" id="GO:0015031">
    <property type="term" value="P:protein transport"/>
    <property type="evidence" value="ECO:0007669"/>
    <property type="project" value="UniProtKB-KW"/>
</dbReference>
<evidence type="ECO:0000256" key="2">
    <source>
        <dbReference type="ARBA" id="ARBA00022927"/>
    </source>
</evidence>
<evidence type="ECO:0008006" key="5">
    <source>
        <dbReference type="Google" id="ProtNLM"/>
    </source>
</evidence>
<dbReference type="Proteomes" id="UP000007267">
    <property type="component" value="Unassembled WGS sequence"/>
</dbReference>
<dbReference type="InterPro" id="IPR027482">
    <property type="entry name" value="Sec1-like_dom2"/>
</dbReference>
<dbReference type="GO" id="GO:0016192">
    <property type="term" value="P:vesicle-mediated transport"/>
    <property type="evidence" value="ECO:0007669"/>
    <property type="project" value="InterPro"/>
</dbReference>
<protein>
    <recommendedName>
        <fullName evidence="5">Sec1 family domain containing 2</fullName>
    </recommendedName>
</protein>
<accession>K7FBX1</accession>
<keyword evidence="2" id="KW-0813">Transport</keyword>
<dbReference type="Gene3D" id="3.40.50.1910">
    <property type="match status" value="1"/>
</dbReference>
<dbReference type="eggNOG" id="ENOG502QQIB">
    <property type="taxonomic scope" value="Eukaryota"/>
</dbReference>